<dbReference type="KEGG" id="apro:F751_4878"/>
<feature type="compositionally biased region" description="Low complexity" evidence="1">
    <location>
        <begin position="91"/>
        <end position="102"/>
    </location>
</feature>
<dbReference type="Proteomes" id="UP000028924">
    <property type="component" value="Unassembled WGS sequence"/>
</dbReference>
<protein>
    <submittedName>
        <fullName evidence="3">UDP-N-acetylmuramoyl-L-alanyl-D-glutamate-2, 6-diaminopimelate ligase 1</fullName>
    </submittedName>
</protein>
<dbReference type="InterPro" id="IPR036615">
    <property type="entry name" value="Mur_ligase_C_dom_sf"/>
</dbReference>
<dbReference type="Gene3D" id="3.40.1190.10">
    <property type="entry name" value="Mur-like, catalytic domain"/>
    <property type="match status" value="1"/>
</dbReference>
<dbReference type="SUPFAM" id="SSF53623">
    <property type="entry name" value="MurD-like peptide ligases, catalytic domain"/>
    <property type="match status" value="1"/>
</dbReference>
<dbReference type="PANTHER" id="PTHR23135">
    <property type="entry name" value="MUR LIGASE FAMILY MEMBER"/>
    <property type="match status" value="1"/>
</dbReference>
<dbReference type="SUPFAM" id="SSF53244">
    <property type="entry name" value="MurD-like peptide ligases, peptide-binding domain"/>
    <property type="match status" value="1"/>
</dbReference>
<dbReference type="PANTHER" id="PTHR23135:SF4">
    <property type="entry name" value="UDP-N-ACETYLMURAMOYL-L-ALANYL-D-GLUTAMATE--2,6-DIAMINOPIMELATE LIGASE MURE HOMOLOG, CHLOROPLASTIC"/>
    <property type="match status" value="1"/>
</dbReference>
<feature type="region of interest" description="Disordered" evidence="1">
    <location>
        <begin position="684"/>
        <end position="707"/>
    </location>
</feature>
<keyword evidence="4" id="KW-1185">Reference proteome</keyword>
<keyword evidence="3" id="KW-0436">Ligase</keyword>
<evidence type="ECO:0000256" key="1">
    <source>
        <dbReference type="SAM" id="MobiDB-lite"/>
    </source>
</evidence>
<gene>
    <name evidence="3" type="ORF">F751_4878</name>
</gene>
<evidence type="ECO:0000313" key="3">
    <source>
        <dbReference type="EMBL" id="KFM26385.1"/>
    </source>
</evidence>
<dbReference type="OrthoDB" id="533138at2759"/>
<dbReference type="GO" id="GO:0005524">
    <property type="term" value="F:ATP binding"/>
    <property type="evidence" value="ECO:0007669"/>
    <property type="project" value="InterPro"/>
</dbReference>
<dbReference type="InterPro" id="IPR013221">
    <property type="entry name" value="Mur_ligase_cen"/>
</dbReference>
<reference evidence="3 4" key="1">
    <citation type="journal article" date="2014" name="BMC Genomics">
        <title>Oil accumulation mechanisms of the oleaginous microalga Chlorella protothecoides revealed through its genome, transcriptomes, and proteomes.</title>
        <authorList>
            <person name="Gao C."/>
            <person name="Wang Y."/>
            <person name="Shen Y."/>
            <person name="Yan D."/>
            <person name="He X."/>
            <person name="Dai J."/>
            <person name="Wu Q."/>
        </authorList>
    </citation>
    <scope>NUCLEOTIDE SEQUENCE [LARGE SCALE GENOMIC DNA]</scope>
    <source>
        <strain evidence="3 4">0710</strain>
    </source>
</reference>
<dbReference type="GeneID" id="23616269"/>
<feature type="compositionally biased region" description="Low complexity" evidence="1">
    <location>
        <begin position="10"/>
        <end position="23"/>
    </location>
</feature>
<proteinExistence type="predicted"/>
<dbReference type="STRING" id="3075.A0A087SKY1"/>
<dbReference type="EMBL" id="KL662127">
    <property type="protein sequence ID" value="KFM26385.1"/>
    <property type="molecule type" value="Genomic_DNA"/>
</dbReference>
<dbReference type="AlphaFoldDB" id="A0A087SKY1"/>
<dbReference type="Gene3D" id="3.40.1390.10">
    <property type="entry name" value="MurE/MurF, N-terminal domain"/>
    <property type="match status" value="1"/>
</dbReference>
<accession>A0A087SKY1</accession>
<feature type="compositionally biased region" description="Acidic residues" evidence="1">
    <location>
        <begin position="128"/>
        <end position="148"/>
    </location>
</feature>
<feature type="region of interest" description="Disordered" evidence="1">
    <location>
        <begin position="1"/>
        <end position="23"/>
    </location>
</feature>
<feature type="region of interest" description="Disordered" evidence="1">
    <location>
        <begin position="124"/>
        <end position="162"/>
    </location>
</feature>
<evidence type="ECO:0000313" key="4">
    <source>
        <dbReference type="Proteomes" id="UP000028924"/>
    </source>
</evidence>
<sequence>MVSSVKVHCPRTLPPAGRARPLPPAALFRPGRWLHLPSHGPAFRAERPQRPAPKHLVHALSGNNRNGHASSAGDAEVEEVNLDDILGQGEGTPAAAQAGAQASLEDEYEDDDEVIGLDDIIQGHLGDEEGEDTDPEAESGDELLDDAPEGPHELRRNEYPEPPERRWRLRDLLQAAGVVALGPDGAELPFSSLPELEISNLLTCNSPQGLDQALYVCVPATDADADGHDFADRAPDQGAVAVLAQAGREVPECSVPVLRVADPAASLGRLAAAFYGNPSRSLKTVAFVGTHGKTTAAWLTRGLLEETGALTGMIGTIEYAIAEDRLDEEGALWAPEEDDPSADRESSSPFHILPYEGKYGCPETTPDPLHLQKVLAGVKDRGATHAVVELSLQSLIRDDPVPEIAPDVLVFTCLLDDDLPVGLTPAACCQAIQQAFARLAPGSTAVINVTDAFGAELAASVAAAGRARVLRMSTAPTPPGSPPADVFAERTKHSIWESEVVVTTPAGRLQVILPLLGAAHVGNALAAVAAGCALAIPLPAVVAGMEGVDVIPGRSEDPHRVPQWYQSFLTQYQSEVGRYVIEDRFSAIRVAIGMAKPKDLILVLGKGHEDFQEYWGGQELGETVKGWFDDRVECRAALGRLPSLEKLKDLDRSFLPWTRYPEEREGMLASILEEELKSKGTAEPAMRQVFGPTPAVAAGVDGADDGA</sequence>
<dbReference type="eggNOG" id="ENOG502QTHZ">
    <property type="taxonomic scope" value="Eukaryota"/>
</dbReference>
<name>A0A087SKY1_AUXPR</name>
<dbReference type="SUPFAM" id="SSF63418">
    <property type="entry name" value="MurE/MurF N-terminal domain"/>
    <property type="match status" value="1"/>
</dbReference>
<dbReference type="GO" id="GO:0016881">
    <property type="term" value="F:acid-amino acid ligase activity"/>
    <property type="evidence" value="ECO:0007669"/>
    <property type="project" value="InterPro"/>
</dbReference>
<feature type="compositionally biased region" description="Basic and acidic residues" evidence="1">
    <location>
        <begin position="149"/>
        <end position="162"/>
    </location>
</feature>
<organism evidence="3 4">
    <name type="scientific">Auxenochlorella protothecoides</name>
    <name type="common">Green microalga</name>
    <name type="synonym">Chlorella protothecoides</name>
    <dbReference type="NCBI Taxonomy" id="3075"/>
    <lineage>
        <taxon>Eukaryota</taxon>
        <taxon>Viridiplantae</taxon>
        <taxon>Chlorophyta</taxon>
        <taxon>core chlorophytes</taxon>
        <taxon>Trebouxiophyceae</taxon>
        <taxon>Chlorellales</taxon>
        <taxon>Chlorellaceae</taxon>
        <taxon>Auxenochlorella</taxon>
    </lineage>
</organism>
<evidence type="ECO:0000259" key="2">
    <source>
        <dbReference type="Pfam" id="PF08245"/>
    </source>
</evidence>
<dbReference type="InterPro" id="IPR035911">
    <property type="entry name" value="MurE/MurF_N"/>
</dbReference>
<dbReference type="InterPro" id="IPR036565">
    <property type="entry name" value="Mur-like_cat_sf"/>
</dbReference>
<dbReference type="Gene3D" id="3.90.190.20">
    <property type="entry name" value="Mur ligase, C-terminal domain"/>
    <property type="match status" value="1"/>
</dbReference>
<dbReference type="RefSeq" id="XP_011399281.1">
    <property type="nucleotide sequence ID" value="XM_011400979.1"/>
</dbReference>
<feature type="domain" description="Mur ligase central" evidence="2">
    <location>
        <begin position="289"/>
        <end position="530"/>
    </location>
</feature>
<feature type="region of interest" description="Disordered" evidence="1">
    <location>
        <begin position="87"/>
        <end position="109"/>
    </location>
</feature>
<dbReference type="Pfam" id="PF08245">
    <property type="entry name" value="Mur_ligase_M"/>
    <property type="match status" value="1"/>
</dbReference>